<dbReference type="AlphaFoldDB" id="E9FSD7"/>
<reference evidence="2 3" key="1">
    <citation type="journal article" date="2011" name="Science">
        <title>The ecoresponsive genome of Daphnia pulex.</title>
        <authorList>
            <person name="Colbourne J.K."/>
            <person name="Pfrender M.E."/>
            <person name="Gilbert D."/>
            <person name="Thomas W.K."/>
            <person name="Tucker A."/>
            <person name="Oakley T.H."/>
            <person name="Tokishita S."/>
            <person name="Aerts A."/>
            <person name="Arnold G.J."/>
            <person name="Basu M.K."/>
            <person name="Bauer D.J."/>
            <person name="Caceres C.E."/>
            <person name="Carmel L."/>
            <person name="Casola C."/>
            <person name="Choi J.H."/>
            <person name="Detter J.C."/>
            <person name="Dong Q."/>
            <person name="Dusheyko S."/>
            <person name="Eads B.D."/>
            <person name="Frohlich T."/>
            <person name="Geiler-Samerotte K.A."/>
            <person name="Gerlach D."/>
            <person name="Hatcher P."/>
            <person name="Jogdeo S."/>
            <person name="Krijgsveld J."/>
            <person name="Kriventseva E.V."/>
            <person name="Kultz D."/>
            <person name="Laforsch C."/>
            <person name="Lindquist E."/>
            <person name="Lopez J."/>
            <person name="Manak J.R."/>
            <person name="Muller J."/>
            <person name="Pangilinan J."/>
            <person name="Patwardhan R.P."/>
            <person name="Pitluck S."/>
            <person name="Pritham E.J."/>
            <person name="Rechtsteiner A."/>
            <person name="Rho M."/>
            <person name="Rogozin I.B."/>
            <person name="Sakarya O."/>
            <person name="Salamov A."/>
            <person name="Schaack S."/>
            <person name="Shapiro H."/>
            <person name="Shiga Y."/>
            <person name="Skalitzky C."/>
            <person name="Smith Z."/>
            <person name="Souvorov A."/>
            <person name="Sung W."/>
            <person name="Tang Z."/>
            <person name="Tsuchiya D."/>
            <person name="Tu H."/>
            <person name="Vos H."/>
            <person name="Wang M."/>
            <person name="Wolf Y.I."/>
            <person name="Yamagata H."/>
            <person name="Yamada T."/>
            <person name="Ye Y."/>
            <person name="Shaw J.R."/>
            <person name="Andrews J."/>
            <person name="Crease T.J."/>
            <person name="Tang H."/>
            <person name="Lucas S.M."/>
            <person name="Robertson H.M."/>
            <person name="Bork P."/>
            <person name="Koonin E.V."/>
            <person name="Zdobnov E.M."/>
            <person name="Grigoriev I.V."/>
            <person name="Lynch M."/>
            <person name="Boore J.L."/>
        </authorList>
    </citation>
    <scope>NUCLEOTIDE SEQUENCE [LARGE SCALE GENOMIC DNA]</scope>
</reference>
<name>E9FSD7_DAPPU</name>
<evidence type="ECO:0000313" key="3">
    <source>
        <dbReference type="Proteomes" id="UP000000305"/>
    </source>
</evidence>
<dbReference type="InParanoid" id="E9FSD7"/>
<dbReference type="HOGENOM" id="CLU_2796545_0_0_1"/>
<accession>E9FSD7</accession>
<evidence type="ECO:0000313" key="2">
    <source>
        <dbReference type="EMBL" id="EFX89191.1"/>
    </source>
</evidence>
<feature type="region of interest" description="Disordered" evidence="1">
    <location>
        <begin position="46"/>
        <end position="68"/>
    </location>
</feature>
<dbReference type="EMBL" id="GL732524">
    <property type="protein sequence ID" value="EFX89191.1"/>
    <property type="molecule type" value="Genomic_DNA"/>
</dbReference>
<gene>
    <name evidence="2" type="ORF">DAPPUDRAFT_232798</name>
</gene>
<protein>
    <submittedName>
        <fullName evidence="2">Uncharacterized protein</fullName>
    </submittedName>
</protein>
<organism evidence="2 3">
    <name type="scientific">Daphnia pulex</name>
    <name type="common">Water flea</name>
    <dbReference type="NCBI Taxonomy" id="6669"/>
    <lineage>
        <taxon>Eukaryota</taxon>
        <taxon>Metazoa</taxon>
        <taxon>Ecdysozoa</taxon>
        <taxon>Arthropoda</taxon>
        <taxon>Crustacea</taxon>
        <taxon>Branchiopoda</taxon>
        <taxon>Diplostraca</taxon>
        <taxon>Cladocera</taxon>
        <taxon>Anomopoda</taxon>
        <taxon>Daphniidae</taxon>
        <taxon>Daphnia</taxon>
    </lineage>
</organism>
<sequence>MALVERARRATIRHRTSIASSIPLSPIPDRSLYPLSLWFQGKTANPDTARENANSGQKKRFLKYSKCD</sequence>
<proteinExistence type="predicted"/>
<feature type="compositionally biased region" description="Polar residues" evidence="1">
    <location>
        <begin position="46"/>
        <end position="56"/>
    </location>
</feature>
<dbReference type="Proteomes" id="UP000000305">
    <property type="component" value="Unassembled WGS sequence"/>
</dbReference>
<evidence type="ECO:0000256" key="1">
    <source>
        <dbReference type="SAM" id="MobiDB-lite"/>
    </source>
</evidence>
<keyword evidence="3" id="KW-1185">Reference proteome</keyword>
<dbReference type="KEGG" id="dpx:DAPPUDRAFT_232798"/>
<feature type="compositionally biased region" description="Basic residues" evidence="1">
    <location>
        <begin position="57"/>
        <end position="68"/>
    </location>
</feature>